<dbReference type="AlphaFoldDB" id="A0A0D2K3P9"/>
<protein>
    <submittedName>
        <fullName evidence="1">Uncharacterized protein</fullName>
    </submittedName>
</protein>
<sequence>MIFKPAPSTLALHIWYAHKIVCIYFNIPSSLSAPVHIEHYVSWDIPLNVIHHTSILNSSYLVTQLKNLEYDNTSNIPVIIIGSNFMYERIYRTGSLQTQVKNSEQPEQINFIHHYLGASTDEYYYWYSASADMPSIVQLYSIYARAGLSVIQVQPYQWCARNTYMYIFQSCVRSGTLIADLQRWSTFELAIRESMIYRICTMKDSSIIDRTIYAGGLVPAFGAWHNYVSTQL</sequence>
<evidence type="ECO:0000313" key="2">
    <source>
        <dbReference type="Proteomes" id="UP000032214"/>
    </source>
</evidence>
<gene>
    <name evidence="1" type="ORF">J120_05035</name>
</gene>
<keyword evidence="2" id="KW-1185">Reference proteome</keyword>
<proteinExistence type="predicted"/>
<comment type="caution">
    <text evidence="1">The sequence shown here is derived from an EMBL/GenBank/DDBJ whole genome shotgun (WGS) entry which is preliminary data.</text>
</comment>
<organism evidence="1 2">
    <name type="scientific">candidate division TM6 bacterium JCVI TM6SC1</name>
    <dbReference type="NCBI Taxonomy" id="1306947"/>
    <lineage>
        <taxon>Bacteria</taxon>
        <taxon>Candidatus Babelota</taxon>
        <taxon>Vermiphilus</taxon>
    </lineage>
</organism>
<accession>A0A0D2K3P9</accession>
<evidence type="ECO:0000313" key="1">
    <source>
        <dbReference type="EMBL" id="KIX84932.1"/>
    </source>
</evidence>
<dbReference type="Proteomes" id="UP000032214">
    <property type="component" value="Unassembled WGS sequence"/>
</dbReference>
<reference evidence="1 2" key="1">
    <citation type="journal article" date="2013" name="Proc. Natl. Acad. Sci. U.S.A.">
        <title>Candidate phylum TM6 genome recovered from a hospital sink biofilm provides genomic insights into this uncultivated phylum.</title>
        <authorList>
            <person name="McLean J.S."/>
            <person name="Lombardo M.J."/>
            <person name="Badger J.H."/>
            <person name="Edlund A."/>
            <person name="Novotny M."/>
            <person name="Yee-Greenbaum J."/>
            <person name="Vyahhi N."/>
            <person name="Hall A.P."/>
            <person name="Yang Y."/>
            <person name="Dupont C.L."/>
            <person name="Ziegler M.G."/>
            <person name="Chitsaz H."/>
            <person name="Allen A.E."/>
            <person name="Yooseph S."/>
            <person name="Tesler G."/>
            <person name="Pevzner P.A."/>
            <person name="Friedman R.M."/>
            <person name="Nealson K.H."/>
            <person name="Venter J.C."/>
            <person name="Lasken R.S."/>
        </authorList>
    </citation>
    <scope>NUCLEOTIDE SEQUENCE [LARGE SCALE GENOMIC DNA]</scope>
    <source>
        <strain evidence="1 2">TM6SC1</strain>
    </source>
</reference>
<dbReference type="STRING" id="1306947.J120_05035"/>
<dbReference type="EMBL" id="ARQD01000005">
    <property type="protein sequence ID" value="KIX84932.1"/>
    <property type="molecule type" value="Genomic_DNA"/>
</dbReference>
<name>A0A0D2K3P9_9BACT</name>